<dbReference type="Gene3D" id="2.115.10.20">
    <property type="entry name" value="Glycosyl hydrolase domain, family 43"/>
    <property type="match status" value="1"/>
</dbReference>
<dbReference type="Pfam" id="PF04616">
    <property type="entry name" value="Glyco_hydro_43"/>
    <property type="match status" value="1"/>
</dbReference>
<dbReference type="STRING" id="1034346.GCA_000313565_00931"/>
<evidence type="ECO:0000256" key="3">
    <source>
        <dbReference type="ARBA" id="ARBA00022801"/>
    </source>
</evidence>
<gene>
    <name evidence="8" type="ORF">DES51_11248</name>
</gene>
<dbReference type="EMBL" id="QJKH01000012">
    <property type="protein sequence ID" value="PXX77108.1"/>
    <property type="molecule type" value="Genomic_DNA"/>
</dbReference>
<evidence type="ECO:0000256" key="1">
    <source>
        <dbReference type="ARBA" id="ARBA00009865"/>
    </source>
</evidence>
<evidence type="ECO:0000256" key="4">
    <source>
        <dbReference type="ARBA" id="ARBA00023277"/>
    </source>
</evidence>
<feature type="site" description="Important for catalytic activity, responsible for pKa modulation of the active site Glu and correct orientation of both the proton donor and substrate" evidence="6">
    <location>
        <position position="137"/>
    </location>
</feature>
<evidence type="ECO:0000256" key="5">
    <source>
        <dbReference type="ARBA" id="ARBA00023295"/>
    </source>
</evidence>
<keyword evidence="3 7" id="KW-0378">Hydrolase</keyword>
<comment type="caution">
    <text evidence="8">The sequence shown here is derived from an EMBL/GenBank/DDBJ whole genome shotgun (WGS) entry which is preliminary data.</text>
</comment>
<evidence type="ECO:0000256" key="6">
    <source>
        <dbReference type="PIRSR" id="PIRSR606710-2"/>
    </source>
</evidence>
<dbReference type="PANTHER" id="PTHR43772:SF2">
    <property type="entry name" value="PUTATIVE (AFU_ORTHOLOGUE AFUA_2G04480)-RELATED"/>
    <property type="match status" value="1"/>
</dbReference>
<dbReference type="InterPro" id="IPR052176">
    <property type="entry name" value="Glycosyl_Hydrlase_43_Enz"/>
</dbReference>
<keyword evidence="4" id="KW-0119">Carbohydrate metabolism</keyword>
<dbReference type="RefSeq" id="WP_022937244.1">
    <property type="nucleotide sequence ID" value="NZ_CABKRQ010000002.1"/>
</dbReference>
<organism evidence="8 9">
    <name type="scientific">Dielma fastidiosa</name>
    <dbReference type="NCBI Taxonomy" id="1034346"/>
    <lineage>
        <taxon>Bacteria</taxon>
        <taxon>Bacillati</taxon>
        <taxon>Bacillota</taxon>
        <taxon>Erysipelotrichia</taxon>
        <taxon>Erysipelotrichales</taxon>
        <taxon>Erysipelotrichaceae</taxon>
        <taxon>Dielma</taxon>
    </lineage>
</organism>
<name>A0A318KKG5_9FIRM</name>
<dbReference type="AlphaFoldDB" id="A0A318KKG5"/>
<accession>A0A318KKG5</accession>
<evidence type="ECO:0000256" key="7">
    <source>
        <dbReference type="RuleBase" id="RU361187"/>
    </source>
</evidence>
<sequence>MTYINPLLPLNEYIPDGEPHVFDGRVYLYGSHDQAAGIKYCPLDYTVYSASVDHLDEWRCEGVIYHKSQDPRNADGSHELYAPDCVRGSDDRYYLYYVLEGIDAIGVAVCDTPAGHYEYYGEVKLPEHCHEKPIAFDPAILQDGERYYLAYGFSFNGTLPTMNLTPENTKGGYVVELAADMLTMKHEPRLVIPGYALGKGSSFEGHEFLEAASLRKFNNRYYFIYSSQAQHELCYAVSSYPDRDFTYQGILISNAGKLEDEALYKNNYANNHGSIVKINEKYAIFYHRHTYGRQYSRQACAEIIHMNDQGLFEPAQVTSQGLSEQPLSIHRLLPAAAACFVYDGLQGEFIPFGSDSMDKARIEGSSIVNITESNICFRYFEAIPDQITLNLLTDGSECGTVEVMINERLMAVLNIKGEPTISCSLKPEEVKAELWLNFHCPRPIQLESIIF</sequence>
<dbReference type="InterPro" id="IPR023296">
    <property type="entry name" value="Glyco_hydro_beta-prop_sf"/>
</dbReference>
<comment type="similarity">
    <text evidence="1 7">Belongs to the glycosyl hydrolase 43 family.</text>
</comment>
<dbReference type="InterPro" id="IPR006710">
    <property type="entry name" value="Glyco_hydro_43"/>
</dbReference>
<keyword evidence="2" id="KW-0858">Xylan degradation</keyword>
<protein>
    <submittedName>
        <fullName evidence="8">Glycosyl hydrolase family 43</fullName>
    </submittedName>
</protein>
<keyword evidence="9" id="KW-1185">Reference proteome</keyword>
<dbReference type="GO" id="GO:0004553">
    <property type="term" value="F:hydrolase activity, hydrolyzing O-glycosyl compounds"/>
    <property type="evidence" value="ECO:0007669"/>
    <property type="project" value="InterPro"/>
</dbReference>
<evidence type="ECO:0000313" key="9">
    <source>
        <dbReference type="Proteomes" id="UP000247612"/>
    </source>
</evidence>
<keyword evidence="2" id="KW-0624">Polysaccharide degradation</keyword>
<dbReference type="SUPFAM" id="SSF75005">
    <property type="entry name" value="Arabinanase/levansucrase/invertase"/>
    <property type="match status" value="1"/>
</dbReference>
<dbReference type="Proteomes" id="UP000247612">
    <property type="component" value="Unassembled WGS sequence"/>
</dbReference>
<dbReference type="CDD" id="cd18620">
    <property type="entry name" value="GH43_XylA-like"/>
    <property type="match status" value="1"/>
</dbReference>
<reference evidence="8 9" key="1">
    <citation type="submission" date="2018-05" db="EMBL/GenBank/DDBJ databases">
        <title>Genomic Encyclopedia of Type Strains, Phase IV (KMG-IV): sequencing the most valuable type-strain genomes for metagenomic binning, comparative biology and taxonomic classification.</title>
        <authorList>
            <person name="Goeker M."/>
        </authorList>
    </citation>
    <scope>NUCLEOTIDE SEQUENCE [LARGE SCALE GENOMIC DNA]</scope>
    <source>
        <strain evidence="8 9">JC118</strain>
    </source>
</reference>
<evidence type="ECO:0000256" key="2">
    <source>
        <dbReference type="ARBA" id="ARBA00022651"/>
    </source>
</evidence>
<evidence type="ECO:0000313" key="8">
    <source>
        <dbReference type="EMBL" id="PXX77108.1"/>
    </source>
</evidence>
<dbReference type="PANTHER" id="PTHR43772">
    <property type="entry name" value="ENDO-1,4-BETA-XYLANASE"/>
    <property type="match status" value="1"/>
</dbReference>
<keyword evidence="5 7" id="KW-0326">Glycosidase</keyword>
<proteinExistence type="inferred from homology"/>
<dbReference type="GO" id="GO:0045493">
    <property type="term" value="P:xylan catabolic process"/>
    <property type="evidence" value="ECO:0007669"/>
    <property type="project" value="UniProtKB-KW"/>
</dbReference>